<dbReference type="InterPro" id="IPR036397">
    <property type="entry name" value="RNaseH_sf"/>
</dbReference>
<dbReference type="PANTHER" id="PTHR10322">
    <property type="entry name" value="DNA POLYMERASE CATALYTIC SUBUNIT"/>
    <property type="match status" value="1"/>
</dbReference>
<dbReference type="OrthoDB" id="5807460at2"/>
<dbReference type="InterPro" id="IPR006172">
    <property type="entry name" value="DNA-dir_DNA_pol_B"/>
</dbReference>
<dbReference type="Pfam" id="PF22587">
    <property type="entry name" value="DNApolII_insertion"/>
    <property type="match status" value="1"/>
</dbReference>
<dbReference type="GO" id="GO:0003677">
    <property type="term" value="F:DNA binding"/>
    <property type="evidence" value="ECO:0007669"/>
    <property type="project" value="UniProtKB-KW"/>
</dbReference>
<dbReference type="EC" id="2.7.7.7" evidence="7"/>
<evidence type="ECO:0000256" key="6">
    <source>
        <dbReference type="ARBA" id="ARBA00049244"/>
    </source>
</evidence>
<name>A0A418YEX8_9GAMM</name>
<proteinExistence type="inferred from homology"/>
<dbReference type="GO" id="GO:0009432">
    <property type="term" value="P:SOS response"/>
    <property type="evidence" value="ECO:0007669"/>
    <property type="project" value="TreeGrafter"/>
</dbReference>
<dbReference type="GO" id="GO:0045004">
    <property type="term" value="P:DNA replication proofreading"/>
    <property type="evidence" value="ECO:0007669"/>
    <property type="project" value="TreeGrafter"/>
</dbReference>
<dbReference type="PRINTS" id="PR00106">
    <property type="entry name" value="DNAPOLB"/>
</dbReference>
<dbReference type="PROSITE" id="PS00116">
    <property type="entry name" value="DNA_POLYMERASE_B"/>
    <property type="match status" value="1"/>
</dbReference>
<dbReference type="GO" id="GO:0008296">
    <property type="term" value="F:3'-5'-DNA exonuclease activity"/>
    <property type="evidence" value="ECO:0007669"/>
    <property type="project" value="TreeGrafter"/>
</dbReference>
<dbReference type="CDD" id="cd05784">
    <property type="entry name" value="DNA_polB_II_exo"/>
    <property type="match status" value="1"/>
</dbReference>
<dbReference type="FunFam" id="3.90.1600.10:FF:000030">
    <property type="entry name" value="DNA polymerase II"/>
    <property type="match status" value="1"/>
</dbReference>
<dbReference type="InterPro" id="IPR012337">
    <property type="entry name" value="RNaseH-like_sf"/>
</dbReference>
<dbReference type="InterPro" id="IPR042087">
    <property type="entry name" value="DNA_pol_B_thumb"/>
</dbReference>
<accession>A0A418YEX8</accession>
<dbReference type="GO" id="GO:0000166">
    <property type="term" value="F:nucleotide binding"/>
    <property type="evidence" value="ECO:0007669"/>
    <property type="project" value="InterPro"/>
</dbReference>
<gene>
    <name evidence="11" type="ORF">D1Z90_10095</name>
</gene>
<dbReference type="InterPro" id="IPR043502">
    <property type="entry name" value="DNA/RNA_pol_sf"/>
</dbReference>
<dbReference type="CDD" id="cd05537">
    <property type="entry name" value="POLBc_Pol_II"/>
    <property type="match status" value="1"/>
</dbReference>
<dbReference type="SUPFAM" id="SSF53098">
    <property type="entry name" value="Ribonuclease H-like"/>
    <property type="match status" value="1"/>
</dbReference>
<keyword evidence="5 7" id="KW-0238">DNA-binding</keyword>
<keyword evidence="7" id="KW-0235">DNA replication</keyword>
<organism evidence="11 12">
    <name type="scientific">Motilimonas pumila</name>
    <dbReference type="NCBI Taxonomy" id="2303987"/>
    <lineage>
        <taxon>Bacteria</taxon>
        <taxon>Pseudomonadati</taxon>
        <taxon>Pseudomonadota</taxon>
        <taxon>Gammaproteobacteria</taxon>
        <taxon>Alteromonadales</taxon>
        <taxon>Alteromonadales genera incertae sedis</taxon>
        <taxon>Motilimonas</taxon>
    </lineage>
</organism>
<evidence type="ECO:0000259" key="8">
    <source>
        <dbReference type="Pfam" id="PF00136"/>
    </source>
</evidence>
<dbReference type="NCBIfam" id="NF004421">
    <property type="entry name" value="PRK05762.1-2"/>
    <property type="match status" value="1"/>
</dbReference>
<dbReference type="Proteomes" id="UP000283255">
    <property type="component" value="Unassembled WGS sequence"/>
</dbReference>
<dbReference type="AlphaFoldDB" id="A0A418YEX8"/>
<dbReference type="Gene3D" id="3.90.1600.10">
    <property type="entry name" value="Palm domain of DNA polymerase"/>
    <property type="match status" value="2"/>
</dbReference>
<dbReference type="InterPro" id="IPR023211">
    <property type="entry name" value="DNA_pol_palm_dom_sf"/>
</dbReference>
<reference evidence="11 12" key="2">
    <citation type="submission" date="2019-01" db="EMBL/GenBank/DDBJ databases">
        <title>Motilimonas pumilus sp. nov., isolated from the gut of sea cucumber (Apostichopus japonicus).</title>
        <authorList>
            <person name="Wang F.-Q."/>
            <person name="Ren L.-H."/>
            <person name="Lin Y.-W."/>
            <person name="Sun G.-H."/>
            <person name="Du Z.-J."/>
            <person name="Zhao J.-X."/>
            <person name="Liu X.-J."/>
            <person name="Liu L.-J."/>
        </authorList>
    </citation>
    <scope>NUCLEOTIDE SEQUENCE [LARGE SCALE GENOMIC DNA]</scope>
    <source>
        <strain evidence="11 12">PLHSC7-2</strain>
    </source>
</reference>
<comment type="similarity">
    <text evidence="1 7">Belongs to the DNA polymerase type-B family.</text>
</comment>
<evidence type="ECO:0000259" key="9">
    <source>
        <dbReference type="Pfam" id="PF03104"/>
    </source>
</evidence>
<dbReference type="InterPro" id="IPR006134">
    <property type="entry name" value="DNA-dir_DNA_pol_B_multi_dom"/>
</dbReference>
<reference evidence="11 12" key="1">
    <citation type="submission" date="2018-09" db="EMBL/GenBank/DDBJ databases">
        <authorList>
            <person name="Wang F."/>
        </authorList>
    </citation>
    <scope>NUCLEOTIDE SEQUENCE [LARGE SCALE GENOMIC DNA]</scope>
    <source>
        <strain evidence="11 12">PLHSC7-2</strain>
    </source>
</reference>
<dbReference type="SMART" id="SM00486">
    <property type="entry name" value="POLBc"/>
    <property type="match status" value="1"/>
</dbReference>
<dbReference type="Pfam" id="PF03104">
    <property type="entry name" value="DNA_pol_B_exo1"/>
    <property type="match status" value="1"/>
</dbReference>
<sequence length="788" mass="88762">MQPLASGFLLTRASTSSSQGVVNEFWVKGEQQRYRLLTAPEPVVFFVEASQQDHLAGLLKAFRYQLKPLGLTTFDHQAVIGLYFHSGYQANQAAKLLQGANIAVYESDIKAPDRYLMERFIQGGMQFTGNFQAKNGYVEVTNAQLKSSPFEPNFKTVSLDIECSEKGVLYSIGLYADWGEWVLMVGEREATATHGSEDVPAFVHWYEHETALLQGFISWLNHYDPDIIIGWAVVGFDMRLLIKRAIACGLSPEFGRAGSTARWRDSQQGAGFMDLSGRVVIDGIDALKVATYQFDSFSLEFVAQALLGQGKAADDVDNRMAEINHNFARNKVALAKYNLQDCKLVWDIFEHTHLLAFLQQRTQLTGLELERSGGSVAAFTNLYLPKVHRAGYVAPNLPADGGLASPGGYVMESAPGLYQDVLVLDYKSLYPSIIRTFKIDPVGLIEGLKQPEHAIPGFLDAMFSRETHFLPDIIHQLWQARDQAKQQQDSAASQAIKIIMNSFYGVLGSGGCRFYDTRLASSITLRGHDIMKQSKAWIEEQGYQVIYGDTDSTFVWLNQATTAEQANQIGQDLAQLINQNWQQKLAQEYDLTCHLEMEFETHYHTFFMPTIRGTDKGSKKRYAGLTGYGDQEKLVFKGLETVRSDWTPLAKQFQVTLYQRIFANEDPSEFIREWVESTRRGERDADLIYKKRLRQSLNSYTKNIPPHARAAMLADDKNRSLGKPLRYQRKGSIEYLMTLSGPQPMEYISSLIDYDHYVDKQIKPIADAILPAIGLDFDAIVDDQLGLF</sequence>
<protein>
    <recommendedName>
        <fullName evidence="7">DNA polymerase</fullName>
        <ecNumber evidence="7">2.7.7.7</ecNumber>
    </recommendedName>
</protein>
<dbReference type="RefSeq" id="WP_119910628.1">
    <property type="nucleotide sequence ID" value="NZ_QZCH01000011.1"/>
</dbReference>
<dbReference type="PANTHER" id="PTHR10322:SF23">
    <property type="entry name" value="DNA POLYMERASE DELTA CATALYTIC SUBUNIT"/>
    <property type="match status" value="1"/>
</dbReference>
<comment type="caution">
    <text evidence="11">The sequence shown here is derived from an EMBL/GenBank/DDBJ whole genome shotgun (WGS) entry which is preliminary data.</text>
</comment>
<evidence type="ECO:0000259" key="10">
    <source>
        <dbReference type="Pfam" id="PF22587"/>
    </source>
</evidence>
<dbReference type="GO" id="GO:0003887">
    <property type="term" value="F:DNA-directed DNA polymerase activity"/>
    <property type="evidence" value="ECO:0007669"/>
    <property type="project" value="UniProtKB-KW"/>
</dbReference>
<evidence type="ECO:0000256" key="5">
    <source>
        <dbReference type="ARBA" id="ARBA00023125"/>
    </source>
</evidence>
<evidence type="ECO:0000313" key="12">
    <source>
        <dbReference type="Proteomes" id="UP000283255"/>
    </source>
</evidence>
<keyword evidence="12" id="KW-1185">Reference proteome</keyword>
<dbReference type="EMBL" id="QZCH01000011">
    <property type="protein sequence ID" value="RJG47744.1"/>
    <property type="molecule type" value="Genomic_DNA"/>
</dbReference>
<evidence type="ECO:0000313" key="11">
    <source>
        <dbReference type="EMBL" id="RJG47744.1"/>
    </source>
</evidence>
<evidence type="ECO:0000256" key="2">
    <source>
        <dbReference type="ARBA" id="ARBA00022679"/>
    </source>
</evidence>
<evidence type="ECO:0000256" key="3">
    <source>
        <dbReference type="ARBA" id="ARBA00022695"/>
    </source>
</evidence>
<evidence type="ECO:0000256" key="1">
    <source>
        <dbReference type="ARBA" id="ARBA00005755"/>
    </source>
</evidence>
<feature type="domain" description="DNA-directed DNA polymerase family B exonuclease" evidence="9">
    <location>
        <begin position="103"/>
        <end position="300"/>
    </location>
</feature>
<evidence type="ECO:0000256" key="4">
    <source>
        <dbReference type="ARBA" id="ARBA00022932"/>
    </source>
</evidence>
<dbReference type="InterPro" id="IPR006133">
    <property type="entry name" value="DNA-dir_DNA_pol_B_exonuc"/>
</dbReference>
<keyword evidence="2 7" id="KW-0808">Transferase</keyword>
<dbReference type="Pfam" id="PF00136">
    <property type="entry name" value="DNA_pol_B"/>
    <property type="match status" value="1"/>
</dbReference>
<feature type="domain" description="DNA-directed DNA polymerase family B multifunctional" evidence="8">
    <location>
        <begin position="383"/>
        <end position="710"/>
    </location>
</feature>
<dbReference type="Gene3D" id="1.10.132.60">
    <property type="entry name" value="DNA polymerase family B, C-terminal domain"/>
    <property type="match status" value="1"/>
</dbReference>
<feature type="domain" description="DNA polymerase II insertion" evidence="10">
    <location>
        <begin position="44"/>
        <end position="100"/>
    </location>
</feature>
<dbReference type="InterPro" id="IPR017964">
    <property type="entry name" value="DNA-dir_DNA_pol_B_CS"/>
</dbReference>
<dbReference type="SUPFAM" id="SSF56672">
    <property type="entry name" value="DNA/RNA polymerases"/>
    <property type="match status" value="1"/>
</dbReference>
<keyword evidence="4 7" id="KW-0239">DNA-directed DNA polymerase</keyword>
<dbReference type="InterPro" id="IPR055208">
    <property type="entry name" value="PolB_insertion"/>
</dbReference>
<keyword evidence="3 7" id="KW-0548">Nucleotidyltransferase</keyword>
<dbReference type="Gene3D" id="3.30.70.2250">
    <property type="match status" value="1"/>
</dbReference>
<comment type="catalytic activity">
    <reaction evidence="6 7">
        <text>DNA(n) + a 2'-deoxyribonucleoside 5'-triphosphate = DNA(n+1) + diphosphate</text>
        <dbReference type="Rhea" id="RHEA:22508"/>
        <dbReference type="Rhea" id="RHEA-COMP:17339"/>
        <dbReference type="Rhea" id="RHEA-COMP:17340"/>
        <dbReference type="ChEBI" id="CHEBI:33019"/>
        <dbReference type="ChEBI" id="CHEBI:61560"/>
        <dbReference type="ChEBI" id="CHEBI:173112"/>
        <dbReference type="EC" id="2.7.7.7"/>
    </reaction>
</comment>
<dbReference type="Gene3D" id="3.30.420.10">
    <property type="entry name" value="Ribonuclease H-like superfamily/Ribonuclease H"/>
    <property type="match status" value="1"/>
</dbReference>
<dbReference type="InterPro" id="IPR050240">
    <property type="entry name" value="DNA_pol_type-B"/>
</dbReference>
<evidence type="ECO:0000256" key="7">
    <source>
        <dbReference type="RuleBase" id="RU000442"/>
    </source>
</evidence>